<keyword evidence="1" id="KW-0812">Transmembrane</keyword>
<keyword evidence="1" id="KW-1133">Transmembrane helix</keyword>
<name>A0AB36CI35_9CORY</name>
<dbReference type="RefSeq" id="WP_153301060.1">
    <property type="nucleotide sequence ID" value="NZ_CP014279.1"/>
</dbReference>
<dbReference type="EMBL" id="JABAFZ010000002">
    <property type="protein sequence ID" value="NME88483.1"/>
    <property type="molecule type" value="Genomic_DNA"/>
</dbReference>
<dbReference type="AlphaFoldDB" id="A0AB36CI35"/>
<proteinExistence type="predicted"/>
<protein>
    <submittedName>
        <fullName evidence="2">Uncharacterized protein</fullName>
    </submittedName>
</protein>
<sequence length="57" mass="6485">MPQLRGRQQYSILVGSPIAIGMYSLMGLVLVAAFVRRFQNKRADAKREKEEEEMATV</sequence>
<organism evidence="2 3">
    <name type="scientific">Corynebacterium stationis</name>
    <dbReference type="NCBI Taxonomy" id="1705"/>
    <lineage>
        <taxon>Bacteria</taxon>
        <taxon>Bacillati</taxon>
        <taxon>Actinomycetota</taxon>
        <taxon>Actinomycetes</taxon>
        <taxon>Mycobacteriales</taxon>
        <taxon>Corynebacteriaceae</taxon>
        <taxon>Corynebacterium</taxon>
    </lineage>
</organism>
<keyword evidence="1" id="KW-0472">Membrane</keyword>
<dbReference type="Proteomes" id="UP000544551">
    <property type="component" value="Unassembled WGS sequence"/>
</dbReference>
<feature type="transmembrane region" description="Helical" evidence="1">
    <location>
        <begin position="12"/>
        <end position="35"/>
    </location>
</feature>
<accession>A0AB36CI35</accession>
<comment type="caution">
    <text evidence="2">The sequence shown here is derived from an EMBL/GenBank/DDBJ whole genome shotgun (WGS) entry which is preliminary data.</text>
</comment>
<reference evidence="2 3" key="1">
    <citation type="submission" date="2020-04" db="EMBL/GenBank/DDBJ databases">
        <authorList>
            <person name="Hitch T.C.A."/>
            <person name="Wylensek D."/>
            <person name="Clavel T."/>
        </authorList>
    </citation>
    <scope>NUCLEOTIDE SEQUENCE [LARGE SCALE GENOMIC DNA]</scope>
    <source>
        <strain evidence="2 3">BL-383-APC-3D</strain>
    </source>
</reference>
<gene>
    <name evidence="2" type="ORF">HF853_02060</name>
</gene>
<evidence type="ECO:0000313" key="2">
    <source>
        <dbReference type="EMBL" id="NME88483.1"/>
    </source>
</evidence>
<evidence type="ECO:0000313" key="3">
    <source>
        <dbReference type="Proteomes" id="UP000544551"/>
    </source>
</evidence>
<evidence type="ECO:0000256" key="1">
    <source>
        <dbReference type="SAM" id="Phobius"/>
    </source>
</evidence>